<protein>
    <submittedName>
        <fullName evidence="1">Uncharacterized protein</fullName>
    </submittedName>
</protein>
<dbReference type="Proteomes" id="UP000245631">
    <property type="component" value="Unassembled WGS sequence"/>
</dbReference>
<organism evidence="1 2">
    <name type="scientific">Rhizobium loti</name>
    <name type="common">Mesorhizobium loti</name>
    <dbReference type="NCBI Taxonomy" id="381"/>
    <lineage>
        <taxon>Bacteria</taxon>
        <taxon>Pseudomonadati</taxon>
        <taxon>Pseudomonadota</taxon>
        <taxon>Alphaproteobacteria</taxon>
        <taxon>Hyphomicrobiales</taxon>
        <taxon>Phyllobacteriaceae</taxon>
        <taxon>Mesorhizobium</taxon>
    </lineage>
</organism>
<comment type="caution">
    <text evidence="1">The sequence shown here is derived from an EMBL/GenBank/DDBJ whole genome shotgun (WGS) entry which is preliminary data.</text>
</comment>
<sequence length="53" mass="5865">MGFALFNALTSSMGLGRPDLNFDTLMFEPVAKWLERAPGGAPWRALEKRLVAN</sequence>
<dbReference type="AlphaFoldDB" id="A0A8E3B5U6"/>
<dbReference type="EMBL" id="QGGH01000002">
    <property type="protein sequence ID" value="PWJ92315.1"/>
    <property type="molecule type" value="Genomic_DNA"/>
</dbReference>
<name>A0A8E3B5U6_RHILI</name>
<reference evidence="1 2" key="1">
    <citation type="submission" date="2018-05" db="EMBL/GenBank/DDBJ databases">
        <title>Genomic Encyclopedia of Type Strains, Phase IV (KMG-IV): sequencing the most valuable type-strain genomes for metagenomic binning, comparative biology and taxonomic classification.</title>
        <authorList>
            <person name="Goeker M."/>
        </authorList>
    </citation>
    <scope>NUCLEOTIDE SEQUENCE [LARGE SCALE GENOMIC DNA]</scope>
    <source>
        <strain evidence="1 2">DSM 2626</strain>
    </source>
</reference>
<accession>A0A8E3B5U6</accession>
<gene>
    <name evidence="1" type="ORF">C8D77_10287</name>
</gene>
<evidence type="ECO:0000313" key="2">
    <source>
        <dbReference type="Proteomes" id="UP000245631"/>
    </source>
</evidence>
<proteinExistence type="predicted"/>
<evidence type="ECO:0000313" key="1">
    <source>
        <dbReference type="EMBL" id="PWJ92315.1"/>
    </source>
</evidence>